<sequence>MAITQVNDFRVGLDSIDRDRERAQGDMVWRLDAQACGGAGAAEGVDARIGEQLGRVAQIRCGALEHVAEMAGGTALNPRLLPFNLINCNLYDLNRLYAIRTSVDGALR</sequence>
<evidence type="ECO:0000313" key="1">
    <source>
        <dbReference type="EMBL" id="MPN34061.1"/>
    </source>
</evidence>
<protein>
    <submittedName>
        <fullName evidence="1">Uncharacterized protein</fullName>
    </submittedName>
</protein>
<gene>
    <name evidence="1" type="ORF">SDC9_181553</name>
</gene>
<organism evidence="1">
    <name type="scientific">bioreactor metagenome</name>
    <dbReference type="NCBI Taxonomy" id="1076179"/>
    <lineage>
        <taxon>unclassified sequences</taxon>
        <taxon>metagenomes</taxon>
        <taxon>ecological metagenomes</taxon>
    </lineage>
</organism>
<comment type="caution">
    <text evidence="1">The sequence shown here is derived from an EMBL/GenBank/DDBJ whole genome shotgun (WGS) entry which is preliminary data.</text>
</comment>
<proteinExistence type="predicted"/>
<accession>A0A645H4V0</accession>
<reference evidence="1" key="1">
    <citation type="submission" date="2019-08" db="EMBL/GenBank/DDBJ databases">
        <authorList>
            <person name="Kucharzyk K."/>
            <person name="Murdoch R.W."/>
            <person name="Higgins S."/>
            <person name="Loffler F."/>
        </authorList>
    </citation>
    <scope>NUCLEOTIDE SEQUENCE</scope>
</reference>
<dbReference type="AlphaFoldDB" id="A0A645H4V0"/>
<dbReference type="EMBL" id="VSSQ01086900">
    <property type="protein sequence ID" value="MPN34061.1"/>
    <property type="molecule type" value="Genomic_DNA"/>
</dbReference>
<name>A0A645H4V0_9ZZZZ</name>